<dbReference type="EC" id="3.5.3.12" evidence="2"/>
<organism evidence="2">
    <name type="scientific">human gut metagenome</name>
    <dbReference type="NCBI Taxonomy" id="408170"/>
    <lineage>
        <taxon>unclassified sequences</taxon>
        <taxon>metagenomes</taxon>
        <taxon>organismal metagenomes</taxon>
    </lineage>
</organism>
<dbReference type="SUPFAM" id="SSF55909">
    <property type="entry name" value="Pentein"/>
    <property type="match status" value="1"/>
</dbReference>
<dbReference type="GO" id="GO:0009446">
    <property type="term" value="P:putrescine biosynthetic process"/>
    <property type="evidence" value="ECO:0007669"/>
    <property type="project" value="InterPro"/>
</dbReference>
<dbReference type="PANTHER" id="PTHR31377">
    <property type="entry name" value="AGMATINE DEIMINASE-RELATED"/>
    <property type="match status" value="1"/>
</dbReference>
<comment type="caution">
    <text evidence="2">The sequence shown here is derived from an EMBL/GenBank/DDBJ whole genome shotgun (WGS) entry which is preliminary data.</text>
</comment>
<dbReference type="InterPro" id="IPR007466">
    <property type="entry name" value="Peptidyl-Arg-deiminase_porph"/>
</dbReference>
<dbReference type="Gene3D" id="3.75.10.10">
    <property type="entry name" value="L-arginine/glycine Amidinotransferase, Chain A"/>
    <property type="match status" value="1"/>
</dbReference>
<evidence type="ECO:0000256" key="1">
    <source>
        <dbReference type="ARBA" id="ARBA00022801"/>
    </source>
</evidence>
<keyword evidence="1 2" id="KW-0378">Hydrolase</keyword>
<name>K1UX30_9ZZZZ</name>
<evidence type="ECO:0000313" key="2">
    <source>
        <dbReference type="EMBL" id="EKC76171.1"/>
    </source>
</evidence>
<dbReference type="EMBL" id="AJWZ01000661">
    <property type="protein sequence ID" value="EKC76171.1"/>
    <property type="molecule type" value="Genomic_DNA"/>
</dbReference>
<dbReference type="AlphaFoldDB" id="K1UX30"/>
<dbReference type="GO" id="GO:0004668">
    <property type="term" value="F:protein-arginine deiminase activity"/>
    <property type="evidence" value="ECO:0007669"/>
    <property type="project" value="InterPro"/>
</dbReference>
<dbReference type="GO" id="GO:0047632">
    <property type="term" value="F:agmatine deiminase activity"/>
    <property type="evidence" value="ECO:0007669"/>
    <property type="project" value="UniProtKB-EC"/>
</dbReference>
<accession>K1UX30</accession>
<dbReference type="PANTHER" id="PTHR31377:SF0">
    <property type="entry name" value="AGMATINE DEIMINASE-RELATED"/>
    <property type="match status" value="1"/>
</dbReference>
<sequence>CEGLGAKKVIWLPGGILGDETNEHVDNICVFAAPHTVLLSWCEDETSEQYRMCRACLDVLENSTDALGRKIDVVKLAMPNPIYMTEEEVAGLDLFDGEPTRDTVSPLSASYVNLYIGNKTVVIPAFGGENTEYDLRAKSEVKKVFPDREIIQIYARDILIGGGNIHCITHQIPSFVRKETPYDK</sequence>
<protein>
    <submittedName>
        <fullName evidence="2">Peptidyl-arginine deiminase, Porphyromonas-type</fullName>
        <ecNumber evidence="2">3.5.3.12</ecNumber>
    </submittedName>
</protein>
<reference evidence="2" key="1">
    <citation type="journal article" date="2013" name="Environ. Microbiol.">
        <title>Microbiota from the distal guts of lean and obese adolescents exhibit partial functional redundancy besides clear differences in community structure.</title>
        <authorList>
            <person name="Ferrer M."/>
            <person name="Ruiz A."/>
            <person name="Lanza F."/>
            <person name="Haange S.B."/>
            <person name="Oberbach A."/>
            <person name="Till H."/>
            <person name="Bargiela R."/>
            <person name="Campoy C."/>
            <person name="Segura M.T."/>
            <person name="Richter M."/>
            <person name="von Bergen M."/>
            <person name="Seifert J."/>
            <person name="Suarez A."/>
        </authorList>
    </citation>
    <scope>NUCLEOTIDE SEQUENCE</scope>
</reference>
<proteinExistence type="predicted"/>
<feature type="non-terminal residue" evidence="2">
    <location>
        <position position="1"/>
    </location>
</feature>
<gene>
    <name evidence="2" type="ORF">OBE_00975</name>
</gene>
<dbReference type="Pfam" id="PF04371">
    <property type="entry name" value="PAD_porph"/>
    <property type="match status" value="1"/>
</dbReference>